<gene>
    <name evidence="2" type="ORF">ACERLL_11785</name>
</gene>
<proteinExistence type="predicted"/>
<name>A0ABV4TW02_9GAMM</name>
<accession>A0ABV4TW02</accession>
<comment type="caution">
    <text evidence="2">The sequence shown here is derived from an EMBL/GenBank/DDBJ whole genome shotgun (WGS) entry which is preliminary data.</text>
</comment>
<dbReference type="EMBL" id="JBGUAW010000007">
    <property type="protein sequence ID" value="MFA9461507.1"/>
    <property type="molecule type" value="Genomic_DNA"/>
</dbReference>
<dbReference type="Proteomes" id="UP001575181">
    <property type="component" value="Unassembled WGS sequence"/>
</dbReference>
<protein>
    <submittedName>
        <fullName evidence="2">MotE family protein</fullName>
    </submittedName>
</protein>
<feature type="coiled-coil region" evidence="1">
    <location>
        <begin position="80"/>
        <end position="110"/>
    </location>
</feature>
<evidence type="ECO:0000256" key="1">
    <source>
        <dbReference type="SAM" id="Coils"/>
    </source>
</evidence>
<dbReference type="SUPFAM" id="SSF158791">
    <property type="entry name" value="MgtE N-terminal domain-like"/>
    <property type="match status" value="1"/>
</dbReference>
<dbReference type="RefSeq" id="WP_373656294.1">
    <property type="nucleotide sequence ID" value="NZ_JBGUAW010000007.1"/>
</dbReference>
<evidence type="ECO:0000313" key="3">
    <source>
        <dbReference type="Proteomes" id="UP001575181"/>
    </source>
</evidence>
<evidence type="ECO:0000313" key="2">
    <source>
        <dbReference type="EMBL" id="MFA9461507.1"/>
    </source>
</evidence>
<keyword evidence="3" id="KW-1185">Reference proteome</keyword>
<reference evidence="2 3" key="1">
    <citation type="submission" date="2024-08" db="EMBL/GenBank/DDBJ databases">
        <title>Whole-genome sequencing of halo(alkali)philic microorganisms from hypersaline lakes.</title>
        <authorList>
            <person name="Sorokin D.Y."/>
            <person name="Merkel A.Y."/>
            <person name="Messina E."/>
            <person name="Yakimov M."/>
        </authorList>
    </citation>
    <scope>NUCLEOTIDE SEQUENCE [LARGE SCALE GENOMIC DNA]</scope>
    <source>
        <strain evidence="2 3">Cl-TMA</strain>
    </source>
</reference>
<keyword evidence="1" id="KW-0175">Coiled coil</keyword>
<organism evidence="2 3">
    <name type="scientific">Thiohalorhabdus methylotrophus</name>
    <dbReference type="NCBI Taxonomy" id="3242694"/>
    <lineage>
        <taxon>Bacteria</taxon>
        <taxon>Pseudomonadati</taxon>
        <taxon>Pseudomonadota</taxon>
        <taxon>Gammaproteobacteria</taxon>
        <taxon>Thiohalorhabdales</taxon>
        <taxon>Thiohalorhabdaceae</taxon>
        <taxon>Thiohalorhabdus</taxon>
    </lineage>
</organism>
<sequence length="207" mass="23141">MTGAMSAAGGWLRRAVLGVLGLLVLLRFVGSEGPTQGERAGDSLRVPRDAVTTARAEEQADGMQGEKPAVDLRPEEVRVLKELKARRESVRQDREKLEKTRERLDILEKKVSKDLGRLKRYRDQIQAGLDREEEIRSDKMRHLISVYSNMNPQKAAERINSMDKSTAVKLLSGMSGQAAGRILSFVEPEKANRISQSMTKLVNDVED</sequence>